<dbReference type="NCBIfam" id="NF000711">
    <property type="entry name" value="PRK00039.2-1"/>
    <property type="match status" value="1"/>
</dbReference>
<evidence type="ECO:0000256" key="7">
    <source>
        <dbReference type="ARBA" id="ARBA00022801"/>
    </source>
</evidence>
<evidence type="ECO:0000313" key="15">
    <source>
        <dbReference type="EMBL" id="KKT82296.1"/>
    </source>
</evidence>
<dbReference type="Proteomes" id="UP000034032">
    <property type="component" value="Unassembled WGS sequence"/>
</dbReference>
<dbReference type="Gene3D" id="3.30.420.10">
    <property type="entry name" value="Ribonuclease H-like superfamily/Ribonuclease H"/>
    <property type="match status" value="1"/>
</dbReference>
<dbReference type="NCBIfam" id="TIGR00228">
    <property type="entry name" value="ruvC"/>
    <property type="match status" value="1"/>
</dbReference>
<organism evidence="15 16">
    <name type="scientific">Candidatus Yanofskybacteria bacterium GW2011_GWA2_44_9</name>
    <dbReference type="NCBI Taxonomy" id="1619025"/>
    <lineage>
        <taxon>Bacteria</taxon>
        <taxon>Candidatus Yanofskyibacteriota</taxon>
    </lineage>
</organism>
<proteinExistence type="inferred from homology"/>
<evidence type="ECO:0000256" key="1">
    <source>
        <dbReference type="ARBA" id="ARBA00009518"/>
    </source>
</evidence>
<feature type="binding site" evidence="13">
    <location>
        <position position="65"/>
    </location>
    <ligand>
        <name>Mg(2+)</name>
        <dbReference type="ChEBI" id="CHEBI:18420"/>
        <label>2</label>
    </ligand>
</feature>
<dbReference type="HAMAP" id="MF_00034">
    <property type="entry name" value="RuvC"/>
    <property type="match status" value="1"/>
</dbReference>
<dbReference type="GO" id="GO:0006281">
    <property type="term" value="P:DNA repair"/>
    <property type="evidence" value="ECO:0007669"/>
    <property type="project" value="UniProtKB-UniRule"/>
</dbReference>
<evidence type="ECO:0000256" key="4">
    <source>
        <dbReference type="ARBA" id="ARBA00022723"/>
    </source>
</evidence>
<keyword evidence="6 13" id="KW-0227">DNA damage</keyword>
<feature type="active site" evidence="13">
    <location>
        <position position="65"/>
    </location>
</feature>
<dbReference type="InterPro" id="IPR002176">
    <property type="entry name" value="X-over_junc_endoDNase_RuvC"/>
</dbReference>
<comment type="subcellular location">
    <subcellularLocation>
        <location evidence="13">Cytoplasm</location>
    </subcellularLocation>
</comment>
<feature type="active site" evidence="13">
    <location>
        <position position="138"/>
    </location>
</feature>
<keyword evidence="4 13" id="KW-0479">Metal-binding</keyword>
<dbReference type="InterPro" id="IPR012337">
    <property type="entry name" value="RNaseH-like_sf"/>
</dbReference>
<dbReference type="Pfam" id="PF02075">
    <property type="entry name" value="RuvC"/>
    <property type="match status" value="1"/>
</dbReference>
<evidence type="ECO:0000256" key="13">
    <source>
        <dbReference type="HAMAP-Rule" id="MF_00034"/>
    </source>
</evidence>
<dbReference type="SUPFAM" id="SSF53098">
    <property type="entry name" value="Ribonuclease H-like"/>
    <property type="match status" value="1"/>
</dbReference>
<evidence type="ECO:0000256" key="8">
    <source>
        <dbReference type="ARBA" id="ARBA00022842"/>
    </source>
</evidence>
<keyword evidence="3 13" id="KW-0540">Nuclease</keyword>
<feature type="binding site" evidence="13">
    <location>
        <position position="7"/>
    </location>
    <ligand>
        <name>Mg(2+)</name>
        <dbReference type="ChEBI" id="CHEBI:18420"/>
        <label>1</label>
    </ligand>
</feature>
<dbReference type="GO" id="GO:0006310">
    <property type="term" value="P:DNA recombination"/>
    <property type="evidence" value="ECO:0007669"/>
    <property type="project" value="UniProtKB-UniRule"/>
</dbReference>
<evidence type="ECO:0000256" key="3">
    <source>
        <dbReference type="ARBA" id="ARBA00022722"/>
    </source>
</evidence>
<dbReference type="PATRIC" id="fig|1619025.3.peg.359"/>
<dbReference type="GO" id="GO:0048476">
    <property type="term" value="C:Holliday junction resolvase complex"/>
    <property type="evidence" value="ECO:0007669"/>
    <property type="project" value="UniProtKB-UniRule"/>
</dbReference>
<evidence type="ECO:0000256" key="2">
    <source>
        <dbReference type="ARBA" id="ARBA00022490"/>
    </source>
</evidence>
<dbReference type="PANTHER" id="PTHR30194:SF3">
    <property type="entry name" value="CROSSOVER JUNCTION ENDODEOXYRIBONUCLEASE RUVC"/>
    <property type="match status" value="1"/>
</dbReference>
<keyword evidence="2 13" id="KW-0963">Cytoplasm</keyword>
<evidence type="ECO:0000256" key="9">
    <source>
        <dbReference type="ARBA" id="ARBA00023125"/>
    </source>
</evidence>
<feature type="active site" evidence="13">
    <location>
        <position position="7"/>
    </location>
</feature>
<evidence type="ECO:0000313" key="16">
    <source>
        <dbReference type="Proteomes" id="UP000034032"/>
    </source>
</evidence>
<comment type="catalytic activity">
    <reaction evidence="12 13">
        <text>Endonucleolytic cleavage at a junction such as a reciprocal single-stranded crossover between two homologous DNA duplexes (Holliday junction).</text>
        <dbReference type="EC" id="3.1.21.10"/>
    </reaction>
</comment>
<comment type="cofactor">
    <cofactor evidence="13">
        <name>Mg(2+)</name>
        <dbReference type="ChEBI" id="CHEBI:18420"/>
    </cofactor>
    <text evidence="13">Binds 2 Mg(2+) ion per subunit.</text>
</comment>
<comment type="function">
    <text evidence="13">The RuvA-RuvB-RuvC complex processes Holliday junction (HJ) DNA during genetic recombination and DNA repair. Endonuclease that resolves HJ intermediates. Cleaves cruciform DNA by making single-stranded nicks across the HJ at symmetrical positions within the homologous arms, yielding a 5'-phosphate and a 3'-hydroxyl group; requires a central core of homology in the junction. The consensus cleavage sequence is 5'-(A/T)TT(C/G)-3'. Cleavage occurs on the 3'-side of the TT dinucleotide at the point of strand exchange. HJ branch migration catalyzed by RuvA-RuvB allows RuvC to scan DNA until it finds its consensus sequence, where it cleaves and resolves the cruciform DNA.</text>
</comment>
<evidence type="ECO:0000256" key="6">
    <source>
        <dbReference type="ARBA" id="ARBA00022763"/>
    </source>
</evidence>
<dbReference type="GO" id="GO:0003677">
    <property type="term" value="F:DNA binding"/>
    <property type="evidence" value="ECO:0007669"/>
    <property type="project" value="UniProtKB-KW"/>
</dbReference>
<keyword evidence="7 13" id="KW-0378">Hydrolase</keyword>
<dbReference type="EC" id="3.1.21.10" evidence="13 14"/>
<dbReference type="GO" id="GO:0005737">
    <property type="term" value="C:cytoplasm"/>
    <property type="evidence" value="ECO:0007669"/>
    <property type="project" value="UniProtKB-SubCell"/>
</dbReference>
<gene>
    <name evidence="13" type="primary">ruvC</name>
    <name evidence="15" type="ORF">UW79_C0009G0010</name>
</gene>
<comment type="similarity">
    <text evidence="1 13">Belongs to the RuvC family.</text>
</comment>
<evidence type="ECO:0000256" key="5">
    <source>
        <dbReference type="ARBA" id="ARBA00022759"/>
    </source>
</evidence>
<dbReference type="AlphaFoldDB" id="A0A0G1KEY1"/>
<dbReference type="PANTHER" id="PTHR30194">
    <property type="entry name" value="CROSSOVER JUNCTION ENDODEOXYRIBONUCLEASE RUVC"/>
    <property type="match status" value="1"/>
</dbReference>
<comment type="subunit">
    <text evidence="13">Homodimer which binds Holliday junction (HJ) DNA. The HJ becomes 2-fold symmetrical on binding to RuvC with unstacked arms; it has a different conformation from HJ DNA in complex with RuvA. In the full resolvosome a probable DNA-RuvA(4)-RuvB(12)-RuvC(2) complex forms which resolves the HJ.</text>
</comment>
<sequence length="155" mass="16811">MIILGIDPGITRIGFGVVESNGNNLSCLAYGILKNTGKGPGIYKDAADKVSKIINKYKPDAVAVEKLFFFKNQKTAIPVAQMRGVMLWAIENSGLPFYEFTPLEIKSAITNYGRAEKKQVQNMVRLILKITTDIKPDDAADALAIAVCCASSVRG</sequence>
<keyword evidence="11 13" id="KW-0234">DNA repair</keyword>
<dbReference type="EMBL" id="LCJR01000009">
    <property type="protein sequence ID" value="KKT82296.1"/>
    <property type="molecule type" value="Genomic_DNA"/>
</dbReference>
<accession>A0A0G1KEY1</accession>
<comment type="caution">
    <text evidence="15">The sequence shown here is derived from an EMBL/GenBank/DDBJ whole genome shotgun (WGS) entry which is preliminary data.</text>
</comment>
<dbReference type="FunFam" id="3.30.420.10:FF:000002">
    <property type="entry name" value="Crossover junction endodeoxyribonuclease RuvC"/>
    <property type="match status" value="1"/>
</dbReference>
<evidence type="ECO:0000256" key="12">
    <source>
        <dbReference type="ARBA" id="ARBA00029354"/>
    </source>
</evidence>
<dbReference type="CDD" id="cd16962">
    <property type="entry name" value="RuvC"/>
    <property type="match status" value="1"/>
</dbReference>
<reference evidence="15 16" key="1">
    <citation type="journal article" date="2015" name="Nature">
        <title>rRNA introns, odd ribosomes, and small enigmatic genomes across a large radiation of phyla.</title>
        <authorList>
            <person name="Brown C.T."/>
            <person name="Hug L.A."/>
            <person name="Thomas B.C."/>
            <person name="Sharon I."/>
            <person name="Castelle C.J."/>
            <person name="Singh A."/>
            <person name="Wilkins M.J."/>
            <person name="Williams K.H."/>
            <person name="Banfield J.F."/>
        </authorList>
    </citation>
    <scope>NUCLEOTIDE SEQUENCE [LARGE SCALE GENOMIC DNA]</scope>
</reference>
<evidence type="ECO:0000256" key="10">
    <source>
        <dbReference type="ARBA" id="ARBA00023172"/>
    </source>
</evidence>
<keyword evidence="8 13" id="KW-0460">Magnesium</keyword>
<dbReference type="GO" id="GO:0000287">
    <property type="term" value="F:magnesium ion binding"/>
    <property type="evidence" value="ECO:0007669"/>
    <property type="project" value="UniProtKB-UniRule"/>
</dbReference>
<name>A0A0G1KEY1_9BACT</name>
<keyword evidence="5 13" id="KW-0255">Endonuclease</keyword>
<dbReference type="InterPro" id="IPR036397">
    <property type="entry name" value="RNaseH_sf"/>
</dbReference>
<keyword evidence="9 13" id="KW-0238">DNA-binding</keyword>
<protein>
    <recommendedName>
        <fullName evidence="13 14">Crossover junction endodeoxyribonuclease RuvC</fullName>
        <ecNumber evidence="13 14">3.1.21.10</ecNumber>
    </recommendedName>
    <alternativeName>
        <fullName evidence="13">Holliday junction nuclease RuvC</fullName>
    </alternativeName>
    <alternativeName>
        <fullName evidence="13">Holliday junction resolvase RuvC</fullName>
    </alternativeName>
</protein>
<feature type="binding site" evidence="13">
    <location>
        <position position="138"/>
    </location>
    <ligand>
        <name>Mg(2+)</name>
        <dbReference type="ChEBI" id="CHEBI:18420"/>
        <label>1</label>
    </ligand>
</feature>
<evidence type="ECO:0000256" key="11">
    <source>
        <dbReference type="ARBA" id="ARBA00023204"/>
    </source>
</evidence>
<dbReference type="GO" id="GO:0008821">
    <property type="term" value="F:crossover junction DNA endonuclease activity"/>
    <property type="evidence" value="ECO:0007669"/>
    <property type="project" value="UniProtKB-UniRule"/>
</dbReference>
<evidence type="ECO:0000256" key="14">
    <source>
        <dbReference type="NCBIfam" id="TIGR00228"/>
    </source>
</evidence>
<dbReference type="PRINTS" id="PR00696">
    <property type="entry name" value="RSOLVASERUVC"/>
</dbReference>
<keyword evidence="10 13" id="KW-0233">DNA recombination</keyword>